<evidence type="ECO:0000256" key="3">
    <source>
        <dbReference type="ARBA" id="ARBA00022435"/>
    </source>
</evidence>
<dbReference type="GO" id="GO:0004474">
    <property type="term" value="F:malate synthase activity"/>
    <property type="evidence" value="ECO:0007669"/>
    <property type="project" value="UniProtKB-EC"/>
</dbReference>
<organism evidence="11 12">
    <name type="scientific">Martelella alba</name>
    <dbReference type="NCBI Taxonomy" id="2590451"/>
    <lineage>
        <taxon>Bacteria</taxon>
        <taxon>Pseudomonadati</taxon>
        <taxon>Pseudomonadota</taxon>
        <taxon>Alphaproteobacteria</taxon>
        <taxon>Hyphomicrobiales</taxon>
        <taxon>Aurantimonadaceae</taxon>
        <taxon>Martelella</taxon>
    </lineage>
</organism>
<evidence type="ECO:0000259" key="10">
    <source>
        <dbReference type="Pfam" id="PF20659"/>
    </source>
</evidence>
<comment type="catalytic activity">
    <reaction evidence="6 7">
        <text>glyoxylate + acetyl-CoA + H2O = (S)-malate + CoA + H(+)</text>
        <dbReference type="Rhea" id="RHEA:18181"/>
        <dbReference type="ChEBI" id="CHEBI:15377"/>
        <dbReference type="ChEBI" id="CHEBI:15378"/>
        <dbReference type="ChEBI" id="CHEBI:15589"/>
        <dbReference type="ChEBI" id="CHEBI:36655"/>
        <dbReference type="ChEBI" id="CHEBI:57287"/>
        <dbReference type="ChEBI" id="CHEBI:57288"/>
        <dbReference type="EC" id="2.3.3.9"/>
    </reaction>
</comment>
<evidence type="ECO:0000259" key="9">
    <source>
        <dbReference type="Pfam" id="PF20656"/>
    </source>
</evidence>
<keyword evidence="3 7" id="KW-0329">Glyoxylate bypass</keyword>
<feature type="domain" description="Malate synthase TIM barrel" evidence="8">
    <location>
        <begin position="161"/>
        <end position="406"/>
    </location>
</feature>
<dbReference type="InterPro" id="IPR019830">
    <property type="entry name" value="Malate_synthase_CS"/>
</dbReference>
<dbReference type="PANTHER" id="PTHR42902:SF1">
    <property type="entry name" value="MALATE SYNTHASE 1-RELATED"/>
    <property type="match status" value="1"/>
</dbReference>
<keyword evidence="12" id="KW-1185">Reference proteome</keyword>
<keyword evidence="5 7" id="KW-0808">Transferase</keyword>
<evidence type="ECO:0000313" key="11">
    <source>
        <dbReference type="EMBL" id="TKI06848.1"/>
    </source>
</evidence>
<dbReference type="Pfam" id="PF01274">
    <property type="entry name" value="MS_TIM-barrel"/>
    <property type="match status" value="1"/>
</dbReference>
<dbReference type="EC" id="2.3.3.9" evidence="2 7"/>
<sequence length="532" mass="60646">MTQQTMNRELTFNQPKGEVEQQILTDGAIDFLADLVGRFTVPRDKLLAQRQEYQRRIDAGVLPAFTPETVSIRSAEWKIRGIPVDLLDRRVEITGPVERKMIINALNANVKVFMADFEDSLAPAWRKIMEGQINLRDAVRGVIAYTSDEGKIYQLKPDPAVLICRVRGLHMPEKNVTWRGQPIPGCLLDFALYFFHNHRELLNKGSGPYFYLPKLQSYHEAAWWDEIFSYTEDRFDLPRGTIKATILIETLPAVFQMDEILYSMRDHIVGLNCGRWDYIFSYIKTLKNHADRVLPDRQSVTMDQPFLDAYSRLLIRTCHRRGAFAMGGMSAFIPGKDAARNAVVQEKVRQDKEREARNGHDGTWIAHPGLADTVLPIFDAILAGRQNQLTILREHDAPVIAADLLAPCPGERSEAGMRANIRVAVQYLEAWISGNGCVPIYGLMEDAATAEISRTSIWQWIHHGKTLNDGRAVTKALFRRMLEEEMQVIRQELGDARFQSGRFEQAARLMERITTQDELIDFLTLSGYDLLV</sequence>
<dbReference type="Proteomes" id="UP000305202">
    <property type="component" value="Unassembled WGS sequence"/>
</dbReference>
<dbReference type="CDD" id="cd00727">
    <property type="entry name" value="malate_synt_A"/>
    <property type="match status" value="1"/>
</dbReference>
<dbReference type="EMBL" id="SZPQ01000009">
    <property type="protein sequence ID" value="TKI06848.1"/>
    <property type="molecule type" value="Genomic_DNA"/>
</dbReference>
<dbReference type="InterPro" id="IPR011076">
    <property type="entry name" value="Malate_synth_sf"/>
</dbReference>
<accession>A0ABY2SM18</accession>
<evidence type="ECO:0000256" key="4">
    <source>
        <dbReference type="ARBA" id="ARBA00022532"/>
    </source>
</evidence>
<dbReference type="SUPFAM" id="SSF51645">
    <property type="entry name" value="Malate synthase G"/>
    <property type="match status" value="1"/>
</dbReference>
<dbReference type="Pfam" id="PF20656">
    <property type="entry name" value="MS_N"/>
    <property type="match status" value="1"/>
</dbReference>
<comment type="pathway">
    <text evidence="7">Carbohydrate metabolism; glyoxylate cycle; (S)-malate from isocitrate: step 2/2.</text>
</comment>
<reference evidence="11 12" key="1">
    <citation type="submission" date="2019-04" db="EMBL/GenBank/DDBJ databases">
        <authorList>
            <person name="Li M."/>
            <person name="Gao C."/>
        </authorList>
    </citation>
    <scope>NUCLEOTIDE SEQUENCE [LARGE SCALE GENOMIC DNA]</scope>
    <source>
        <strain evidence="11 12">BGMRC 2031</strain>
    </source>
</reference>
<dbReference type="InterPro" id="IPR001465">
    <property type="entry name" value="Malate_synthase_TIM"/>
</dbReference>
<protein>
    <recommendedName>
        <fullName evidence="2 7">Malate synthase</fullName>
        <ecNumber evidence="2 7">2.3.3.9</ecNumber>
    </recommendedName>
</protein>
<dbReference type="InterPro" id="IPR048355">
    <property type="entry name" value="MS_C"/>
</dbReference>
<dbReference type="Gene3D" id="3.20.20.360">
    <property type="entry name" value="Malate synthase, domain 3"/>
    <property type="match status" value="1"/>
</dbReference>
<evidence type="ECO:0000256" key="6">
    <source>
        <dbReference type="ARBA" id="ARBA00047918"/>
    </source>
</evidence>
<dbReference type="Gene3D" id="1.20.1220.12">
    <property type="entry name" value="Malate synthase, domain III"/>
    <property type="match status" value="1"/>
</dbReference>
<keyword evidence="11" id="KW-0012">Acyltransferase</keyword>
<feature type="domain" description="Malate synthase N-terminal" evidence="9">
    <location>
        <begin position="10"/>
        <end position="69"/>
    </location>
</feature>
<gene>
    <name evidence="11" type="primary">aceB</name>
    <name evidence="11" type="ORF">FCN80_07775</name>
</gene>
<comment type="caution">
    <text evidence="11">The sequence shown here is derived from an EMBL/GenBank/DDBJ whole genome shotgun (WGS) entry which is preliminary data.</text>
</comment>
<proteinExistence type="inferred from homology"/>
<dbReference type="PIRSF" id="PIRSF001363">
    <property type="entry name" value="Malate_synth"/>
    <property type="match status" value="1"/>
</dbReference>
<evidence type="ECO:0000256" key="1">
    <source>
        <dbReference type="ARBA" id="ARBA00006394"/>
    </source>
</evidence>
<evidence type="ECO:0000256" key="2">
    <source>
        <dbReference type="ARBA" id="ARBA00012636"/>
    </source>
</evidence>
<dbReference type="RefSeq" id="WP_136989597.1">
    <property type="nucleotide sequence ID" value="NZ_SZPQ01000009.1"/>
</dbReference>
<dbReference type="InterPro" id="IPR006252">
    <property type="entry name" value="Malate_synthA"/>
</dbReference>
<evidence type="ECO:0000313" key="12">
    <source>
        <dbReference type="Proteomes" id="UP000305202"/>
    </source>
</evidence>
<dbReference type="InterPro" id="IPR048356">
    <property type="entry name" value="MS_N"/>
</dbReference>
<keyword evidence="4 7" id="KW-0816">Tricarboxylic acid cycle</keyword>
<dbReference type="Pfam" id="PF20659">
    <property type="entry name" value="MS_C"/>
    <property type="match status" value="1"/>
</dbReference>
<evidence type="ECO:0000256" key="5">
    <source>
        <dbReference type="ARBA" id="ARBA00022679"/>
    </source>
</evidence>
<evidence type="ECO:0000256" key="7">
    <source>
        <dbReference type="RuleBase" id="RU000555"/>
    </source>
</evidence>
<dbReference type="NCBIfam" id="TIGR01344">
    <property type="entry name" value="malate_syn_A"/>
    <property type="match status" value="1"/>
</dbReference>
<dbReference type="InterPro" id="IPR044856">
    <property type="entry name" value="Malate_synth_C_sf"/>
</dbReference>
<dbReference type="PANTHER" id="PTHR42902">
    <property type="entry name" value="MALATE SYNTHASE"/>
    <property type="match status" value="1"/>
</dbReference>
<dbReference type="PROSITE" id="PS00510">
    <property type="entry name" value="MALATE_SYNTHASE"/>
    <property type="match status" value="1"/>
</dbReference>
<evidence type="ECO:0000259" key="8">
    <source>
        <dbReference type="Pfam" id="PF01274"/>
    </source>
</evidence>
<name>A0ABY2SM18_9HYPH</name>
<dbReference type="InterPro" id="IPR046363">
    <property type="entry name" value="MS_N_TIM-barrel_dom"/>
</dbReference>
<feature type="domain" description="Malate synthase C-terminal" evidence="10">
    <location>
        <begin position="412"/>
        <end position="530"/>
    </location>
</feature>
<comment type="similarity">
    <text evidence="1 7">Belongs to the malate synthase family.</text>
</comment>